<comment type="caution">
    <text evidence="1">The sequence shown here is derived from an EMBL/GenBank/DDBJ whole genome shotgun (WGS) entry which is preliminary data.</text>
</comment>
<dbReference type="OrthoDB" id="2207231at2759"/>
<name>A0A9P6YF28_RHIOR</name>
<gene>
    <name evidence="1" type="ORF">G6F51_004609</name>
</gene>
<reference evidence="1" key="1">
    <citation type="journal article" date="2020" name="Microb. Genom.">
        <title>Genetic diversity of clinical and environmental Mucorales isolates obtained from an investigation of mucormycosis cases among solid organ transplant recipients.</title>
        <authorList>
            <person name="Nguyen M.H."/>
            <person name="Kaul D."/>
            <person name="Muto C."/>
            <person name="Cheng S.J."/>
            <person name="Richter R.A."/>
            <person name="Bruno V.M."/>
            <person name="Liu G."/>
            <person name="Beyhan S."/>
            <person name="Sundermann A.J."/>
            <person name="Mounaud S."/>
            <person name="Pasculle A.W."/>
            <person name="Nierman W.C."/>
            <person name="Driscoll E."/>
            <person name="Cumbie R."/>
            <person name="Clancy C.J."/>
            <person name="Dupont C.L."/>
        </authorList>
    </citation>
    <scope>NUCLEOTIDE SEQUENCE</scope>
    <source>
        <strain evidence="1">GL16</strain>
    </source>
</reference>
<dbReference type="Proteomes" id="UP000717996">
    <property type="component" value="Unassembled WGS sequence"/>
</dbReference>
<sequence>MENNIITWNQRLAYGQPMFLTHQGSSIIDLFLSTTELTEPAMTVFTDKSLGSNHKMVSLMFKTTVPYQPTQMQRNVWNLGKLKEPEVQKAYIQHIQAALVSLGPFNEHTWMQTANKHVAQQHIEEYN</sequence>
<evidence type="ECO:0008006" key="3">
    <source>
        <dbReference type="Google" id="ProtNLM"/>
    </source>
</evidence>
<proteinExistence type="predicted"/>
<dbReference type="AlphaFoldDB" id="A0A9P6YF28"/>
<accession>A0A9P6YF28</accession>
<evidence type="ECO:0000313" key="2">
    <source>
        <dbReference type="Proteomes" id="UP000717996"/>
    </source>
</evidence>
<evidence type="ECO:0000313" key="1">
    <source>
        <dbReference type="EMBL" id="KAG1546887.1"/>
    </source>
</evidence>
<dbReference type="EMBL" id="JAANIT010000522">
    <property type="protein sequence ID" value="KAG1546887.1"/>
    <property type="molecule type" value="Genomic_DNA"/>
</dbReference>
<protein>
    <recommendedName>
        <fullName evidence="3">Endonuclease/exonuclease/phosphatase domain-containing protein</fullName>
    </recommendedName>
</protein>
<organism evidence="1 2">
    <name type="scientific">Rhizopus oryzae</name>
    <name type="common">Mucormycosis agent</name>
    <name type="synonym">Rhizopus arrhizus var. delemar</name>
    <dbReference type="NCBI Taxonomy" id="64495"/>
    <lineage>
        <taxon>Eukaryota</taxon>
        <taxon>Fungi</taxon>
        <taxon>Fungi incertae sedis</taxon>
        <taxon>Mucoromycota</taxon>
        <taxon>Mucoromycotina</taxon>
        <taxon>Mucoromycetes</taxon>
        <taxon>Mucorales</taxon>
        <taxon>Mucorineae</taxon>
        <taxon>Rhizopodaceae</taxon>
        <taxon>Rhizopus</taxon>
    </lineage>
</organism>